<evidence type="ECO:0000256" key="1">
    <source>
        <dbReference type="ARBA" id="ARBA00006328"/>
    </source>
</evidence>
<evidence type="ECO:0000313" key="4">
    <source>
        <dbReference type="EMBL" id="QPZ38367.1"/>
    </source>
</evidence>
<evidence type="ECO:0000259" key="3">
    <source>
        <dbReference type="Pfam" id="PF05368"/>
    </source>
</evidence>
<dbReference type="InterPro" id="IPR036291">
    <property type="entry name" value="NAD(P)-bd_dom_sf"/>
</dbReference>
<evidence type="ECO:0000256" key="2">
    <source>
        <dbReference type="ARBA" id="ARBA00022857"/>
    </source>
</evidence>
<dbReference type="PANTHER" id="PTHR42748">
    <property type="entry name" value="NITROGEN METABOLITE REPRESSION PROTEIN NMRA FAMILY MEMBER"/>
    <property type="match status" value="1"/>
</dbReference>
<dbReference type="Gene3D" id="3.90.25.10">
    <property type="entry name" value="UDP-galactose 4-epimerase, domain 1"/>
    <property type="match status" value="1"/>
</dbReference>
<name>A0ABX6YHX3_9MICO</name>
<dbReference type="CDD" id="cd05251">
    <property type="entry name" value="NmrA_like_SDR_a"/>
    <property type="match status" value="1"/>
</dbReference>
<reference evidence="4 5" key="1">
    <citation type="submission" date="2020-12" db="EMBL/GenBank/DDBJ databases">
        <title>Microbacterium sp. HY060.</title>
        <authorList>
            <person name="Zhou J."/>
        </authorList>
    </citation>
    <scope>NUCLEOTIDE SEQUENCE [LARGE SCALE GENOMIC DNA]</scope>
    <source>
        <strain evidence="4 5">HY60</strain>
    </source>
</reference>
<proteinExistence type="inferred from homology"/>
<sequence>MSSTILVSGATGTQGGAVARVLLDHGHSVRAMTRNPHSDAARALSALGIEVVAADFDEPASLRAAASGVDAVYAMGTPYGSDAETEERQANTLLDAAVAAGVGFIVYSSVASALNDSKVPHFESKARVEEHLATLSVAHTVVAPAMFTDNILAPHNTEALARGHYAFAVAADTRVQQVAISDLAEFTALVFDDPQRFAGQRIELASSEETGAEVADALSAALGRTIEYSEVPLETIEASGNDDLAAMMRFLRGPGYTVNIDALHAAYPEVGWHTVESWAREQSW</sequence>
<protein>
    <submittedName>
        <fullName evidence="4">NmrA/HSCARG family protein</fullName>
    </submittedName>
</protein>
<dbReference type="SUPFAM" id="SSF51735">
    <property type="entry name" value="NAD(P)-binding Rossmann-fold domains"/>
    <property type="match status" value="1"/>
</dbReference>
<dbReference type="EMBL" id="CP061169">
    <property type="protein sequence ID" value="QPZ38367.1"/>
    <property type="molecule type" value="Genomic_DNA"/>
</dbReference>
<dbReference type="InterPro" id="IPR008030">
    <property type="entry name" value="NmrA-like"/>
</dbReference>
<keyword evidence="5" id="KW-1185">Reference proteome</keyword>
<dbReference type="Proteomes" id="UP000662814">
    <property type="component" value="Chromosome"/>
</dbReference>
<dbReference type="PANTHER" id="PTHR42748:SF7">
    <property type="entry name" value="NMRA LIKE REDOX SENSOR 1-RELATED"/>
    <property type="match status" value="1"/>
</dbReference>
<dbReference type="Pfam" id="PF05368">
    <property type="entry name" value="NmrA"/>
    <property type="match status" value="1"/>
</dbReference>
<evidence type="ECO:0000313" key="5">
    <source>
        <dbReference type="Proteomes" id="UP000662814"/>
    </source>
</evidence>
<gene>
    <name evidence="4" type="ORF">HCR76_16535</name>
</gene>
<organism evidence="4 5">
    <name type="scientific">Paramicrobacterium chengjingii</name>
    <dbReference type="NCBI Taxonomy" id="2769067"/>
    <lineage>
        <taxon>Bacteria</taxon>
        <taxon>Bacillati</taxon>
        <taxon>Actinomycetota</taxon>
        <taxon>Actinomycetes</taxon>
        <taxon>Micrococcales</taxon>
        <taxon>Microbacteriaceae</taxon>
        <taxon>Paramicrobacterium</taxon>
    </lineage>
</organism>
<accession>A0ABX6YHX3</accession>
<dbReference type="InterPro" id="IPR051164">
    <property type="entry name" value="NmrA-like_oxidored"/>
</dbReference>
<comment type="similarity">
    <text evidence="1">Belongs to the NmrA-type oxidoreductase family.</text>
</comment>
<dbReference type="Gene3D" id="3.40.50.720">
    <property type="entry name" value="NAD(P)-binding Rossmann-like Domain"/>
    <property type="match status" value="1"/>
</dbReference>
<dbReference type="RefSeq" id="WP_166986684.1">
    <property type="nucleotide sequence ID" value="NZ_CP061169.1"/>
</dbReference>
<keyword evidence="2" id="KW-0521">NADP</keyword>
<feature type="domain" description="NmrA-like" evidence="3">
    <location>
        <begin position="1"/>
        <end position="277"/>
    </location>
</feature>